<dbReference type="AlphaFoldDB" id="A0A812I8D9"/>
<proteinExistence type="predicted"/>
<keyword evidence="2" id="KW-1185">Reference proteome</keyword>
<comment type="caution">
    <text evidence="1">The sequence shown here is derived from an EMBL/GenBank/DDBJ whole genome shotgun (WGS) entry which is preliminary data.</text>
</comment>
<dbReference type="Proteomes" id="UP000604046">
    <property type="component" value="Unassembled WGS sequence"/>
</dbReference>
<dbReference type="OrthoDB" id="430651at2759"/>
<accession>A0A812I8D9</accession>
<gene>
    <name evidence="1" type="primary">kmo</name>
    <name evidence="1" type="ORF">SNAT2548_LOCUS2978</name>
</gene>
<evidence type="ECO:0000313" key="1">
    <source>
        <dbReference type="EMBL" id="CAE7023022.1"/>
    </source>
</evidence>
<protein>
    <submittedName>
        <fullName evidence="1">Kmo protein</fullName>
    </submittedName>
</protein>
<organism evidence="1 2">
    <name type="scientific">Symbiodinium natans</name>
    <dbReference type="NCBI Taxonomy" id="878477"/>
    <lineage>
        <taxon>Eukaryota</taxon>
        <taxon>Sar</taxon>
        <taxon>Alveolata</taxon>
        <taxon>Dinophyceae</taxon>
        <taxon>Suessiales</taxon>
        <taxon>Symbiodiniaceae</taxon>
        <taxon>Symbiodinium</taxon>
    </lineage>
</organism>
<reference evidence="1" key="1">
    <citation type="submission" date="2021-02" db="EMBL/GenBank/DDBJ databases">
        <authorList>
            <person name="Dougan E. K."/>
            <person name="Rhodes N."/>
            <person name="Thang M."/>
            <person name="Chan C."/>
        </authorList>
    </citation>
    <scope>NUCLEOTIDE SEQUENCE</scope>
</reference>
<sequence length="496" mass="55854">MFQSVLNALLQKYVSPYVVNIKQVNLRFHFGRLSVQNMKLKRTLCALMGYEELEVEDGILQSLEVDIPFAALFSGELKITLRGLHLDLQLRRSDQKAPQDLLDEIRQNRKESVETQAAQQLETRRHQKLVDEAKKQGAEVADKAGMAAKLVKQFMSNMIIDIRDIKVSITEPLSEAMVAAELGNIFAQALDDEELHRATTTDIMKAMRPSSAAIKASEADISKEVGFKGFLITCGFGSMEKLVSLQLMQIIYNQQDQDTTVTLKFGSGASADFVKASSEQLQALVTISTAMGRESSVLQALLTRYAHEVNLESAQSVQKMKDEYVHYCLRDYREELEILGRRDLKLDARGERRLQVMRDNVPLQMQAKWFMEVAEQLASARAMAQGQATSYYRKALLYCACWHDDDSNTDIAAELEKRKQEVQDLADVDVPKKMHVSVQIAHLTAELIGSDEESIVLAELNTVAMVAEYAQKVDWKNTEAANVEVIMKLQRISLLV</sequence>
<evidence type="ECO:0000313" key="2">
    <source>
        <dbReference type="Proteomes" id="UP000604046"/>
    </source>
</evidence>
<name>A0A812I8D9_9DINO</name>
<dbReference type="EMBL" id="CAJNDS010000180">
    <property type="protein sequence ID" value="CAE7023022.1"/>
    <property type="molecule type" value="Genomic_DNA"/>
</dbReference>